<sequence length="67" mass="7679">MKAAKIFLLILLLVVAGWLLRKTSDHRSEVLRLSARQDSINRRSVEGSINSIRKQDSLRASQETVFR</sequence>
<protein>
    <submittedName>
        <fullName evidence="1">Uncharacterized protein</fullName>
    </submittedName>
</protein>
<evidence type="ECO:0000313" key="2">
    <source>
        <dbReference type="Proteomes" id="UP000436006"/>
    </source>
</evidence>
<dbReference type="RefSeq" id="WP_157588229.1">
    <property type="nucleotide sequence ID" value="NZ_WPIN01000011.1"/>
</dbReference>
<accession>A0A7K1SIX1</accession>
<organism evidence="1 2">
    <name type="scientific">Spirosoma arboris</name>
    <dbReference type="NCBI Taxonomy" id="2682092"/>
    <lineage>
        <taxon>Bacteria</taxon>
        <taxon>Pseudomonadati</taxon>
        <taxon>Bacteroidota</taxon>
        <taxon>Cytophagia</taxon>
        <taxon>Cytophagales</taxon>
        <taxon>Cytophagaceae</taxon>
        <taxon>Spirosoma</taxon>
    </lineage>
</organism>
<keyword evidence="2" id="KW-1185">Reference proteome</keyword>
<dbReference type="AlphaFoldDB" id="A0A7K1SIX1"/>
<proteinExistence type="predicted"/>
<comment type="caution">
    <text evidence="1">The sequence shown here is derived from an EMBL/GenBank/DDBJ whole genome shotgun (WGS) entry which is preliminary data.</text>
</comment>
<dbReference type="Proteomes" id="UP000436006">
    <property type="component" value="Unassembled WGS sequence"/>
</dbReference>
<dbReference type="EMBL" id="WPIN01000011">
    <property type="protein sequence ID" value="MVM33516.1"/>
    <property type="molecule type" value="Genomic_DNA"/>
</dbReference>
<name>A0A7K1SIX1_9BACT</name>
<reference evidence="1 2" key="1">
    <citation type="submission" date="2019-12" db="EMBL/GenBank/DDBJ databases">
        <title>Spirosoma sp. HMF4905 genome sequencing and assembly.</title>
        <authorList>
            <person name="Kang H."/>
            <person name="Cha I."/>
            <person name="Kim H."/>
            <person name="Joh K."/>
        </authorList>
    </citation>
    <scope>NUCLEOTIDE SEQUENCE [LARGE SCALE GENOMIC DNA]</scope>
    <source>
        <strain evidence="1 2">HMF4905</strain>
    </source>
</reference>
<gene>
    <name evidence="1" type="ORF">GO755_25995</name>
</gene>
<evidence type="ECO:0000313" key="1">
    <source>
        <dbReference type="EMBL" id="MVM33516.1"/>
    </source>
</evidence>